<dbReference type="SUPFAM" id="SSF57879">
    <property type="entry name" value="Zinc domain conserved in yeast copper-regulated transcription factors"/>
    <property type="match status" value="1"/>
</dbReference>
<name>A0A8H5X9N6_FUSCI</name>
<feature type="domain" description="Copper-fist" evidence="2">
    <location>
        <begin position="6"/>
        <end position="44"/>
    </location>
</feature>
<dbReference type="InterPro" id="IPR001083">
    <property type="entry name" value="Cu_fist_DNA-bd_dom"/>
</dbReference>
<dbReference type="EMBL" id="JAAQPE010000086">
    <property type="protein sequence ID" value="KAF5686808.1"/>
    <property type="molecule type" value="Genomic_DNA"/>
</dbReference>
<keyword evidence="4" id="KW-1185">Reference proteome</keyword>
<reference evidence="4" key="1">
    <citation type="journal article" date="2020" name="BMC Genomics">
        <title>Correction to: Identification and distribution of gene clusters required for synthesis of sphingolipid metabolism inhibitors in diverse species of the filamentous fungus Fusarium.</title>
        <authorList>
            <person name="Kim H.S."/>
            <person name="Lohmar J.M."/>
            <person name="Busman M."/>
            <person name="Brown D.W."/>
            <person name="Naumann T.A."/>
            <person name="Divon H.H."/>
            <person name="Lysoe E."/>
            <person name="Uhlig S."/>
            <person name="Proctor R.H."/>
        </authorList>
    </citation>
    <scope>NUCLEOTIDE SEQUENCE [LARGE SCALE GENOMIC DNA]</scope>
    <source>
        <strain evidence="4">NRRL 25331</strain>
    </source>
</reference>
<feature type="region of interest" description="Disordered" evidence="1">
    <location>
        <begin position="211"/>
        <end position="255"/>
    </location>
</feature>
<dbReference type="GO" id="GO:0003677">
    <property type="term" value="F:DNA binding"/>
    <property type="evidence" value="ECO:0007669"/>
    <property type="project" value="InterPro"/>
</dbReference>
<sequence length="443" mass="46548">MRTNEQGKKIACSRCRVGHRTSTCVDTPRHQDDVQVIPSPGRPAGSRTDPARAAVQRKKKRILRQRTALDEEEGVAGLQQELRAFPPQRAVSTPVPGSFAARFPGFPMAGDQNPGGLVNPQAPVPSRRYSAPPDPFSVGFPEPDRRPWEQPVYPGMGYGPTPLPPAAPAPISARSALGFPVTAPDHAASAVPSGMDGFSYVGVRMPIQAPGPHGPAPPLGSDVTKNPLHISPQHPIHSLGPTALRPPHPASSAPVSQPVVANQFNAMKQNFLVNGQVTGFPQVSMVAQADQGGSMMKQVIPGNPMEARYMVSSVASAPFPGIFSLDEDLGGNKPWGMPNTGQIGQPIPAARSGVPASGSQIPSAPRAFLGHPTWENSLNTGVARPVTLADQEVSASSGQDSWLDSALPANDPIAGGYQYDPGGEYGFPAETPGAFPPFSLNFM</sequence>
<dbReference type="GO" id="GO:0003700">
    <property type="term" value="F:DNA-binding transcription factor activity"/>
    <property type="evidence" value="ECO:0007669"/>
    <property type="project" value="InterPro"/>
</dbReference>
<organism evidence="3 4">
    <name type="scientific">Fusarium circinatum</name>
    <name type="common">Pitch canker fungus</name>
    <name type="synonym">Gibberella circinata</name>
    <dbReference type="NCBI Taxonomy" id="48490"/>
    <lineage>
        <taxon>Eukaryota</taxon>
        <taxon>Fungi</taxon>
        <taxon>Dikarya</taxon>
        <taxon>Ascomycota</taxon>
        <taxon>Pezizomycotina</taxon>
        <taxon>Sordariomycetes</taxon>
        <taxon>Hypocreomycetidae</taxon>
        <taxon>Hypocreales</taxon>
        <taxon>Nectriaceae</taxon>
        <taxon>Fusarium</taxon>
        <taxon>Fusarium fujikuroi species complex</taxon>
    </lineage>
</organism>
<proteinExistence type="predicted"/>
<dbReference type="GO" id="GO:0005507">
    <property type="term" value="F:copper ion binding"/>
    <property type="evidence" value="ECO:0007669"/>
    <property type="project" value="InterPro"/>
</dbReference>
<evidence type="ECO:0000256" key="1">
    <source>
        <dbReference type="SAM" id="MobiDB-lite"/>
    </source>
</evidence>
<evidence type="ECO:0000313" key="4">
    <source>
        <dbReference type="Proteomes" id="UP000572754"/>
    </source>
</evidence>
<dbReference type="PROSITE" id="PS50073">
    <property type="entry name" value="COPPER_FIST_2"/>
    <property type="match status" value="1"/>
</dbReference>
<comment type="caution">
    <text evidence="3">The sequence shown here is derived from an EMBL/GenBank/DDBJ whole genome shotgun (WGS) entry which is preliminary data.</text>
</comment>
<dbReference type="SMART" id="SM01090">
    <property type="entry name" value="Copper-fist"/>
    <property type="match status" value="1"/>
</dbReference>
<reference evidence="3 4" key="2">
    <citation type="submission" date="2020-05" db="EMBL/GenBank/DDBJ databases">
        <title>Identification and distribution of gene clusters putatively required for synthesis of sphingolipid metabolism inhibitors in phylogenetically diverse species of the filamentous fungus Fusarium.</title>
        <authorList>
            <person name="Kim H.-S."/>
            <person name="Busman M."/>
            <person name="Brown D.W."/>
            <person name="Divon H."/>
            <person name="Uhlig S."/>
            <person name="Proctor R.H."/>
        </authorList>
    </citation>
    <scope>NUCLEOTIDE SEQUENCE [LARGE SCALE GENOMIC DNA]</scope>
    <source>
        <strain evidence="3 4">NRRL 25331</strain>
    </source>
</reference>
<dbReference type="Proteomes" id="UP000572754">
    <property type="component" value="Unassembled WGS sequence"/>
</dbReference>
<accession>A0A8H5X9N6</accession>
<dbReference type="AlphaFoldDB" id="A0A8H5X9N6"/>
<evidence type="ECO:0000313" key="3">
    <source>
        <dbReference type="EMBL" id="KAF5686808.1"/>
    </source>
</evidence>
<dbReference type="GO" id="GO:0005634">
    <property type="term" value="C:nucleus"/>
    <property type="evidence" value="ECO:0007669"/>
    <property type="project" value="InterPro"/>
</dbReference>
<feature type="region of interest" description="Disordered" evidence="1">
    <location>
        <begin position="22"/>
        <end position="58"/>
    </location>
</feature>
<dbReference type="Pfam" id="PF00649">
    <property type="entry name" value="Copper-fist"/>
    <property type="match status" value="1"/>
</dbReference>
<gene>
    <name evidence="3" type="ORF">FCIRC_2677</name>
</gene>
<protein>
    <recommendedName>
        <fullName evidence="2">Copper-fist domain-containing protein</fullName>
    </recommendedName>
</protein>
<evidence type="ECO:0000259" key="2">
    <source>
        <dbReference type="PROSITE" id="PS50073"/>
    </source>
</evidence>
<dbReference type="InterPro" id="IPR036395">
    <property type="entry name" value="Cu_fist_DNA-bd_dom_sf"/>
</dbReference>